<reference evidence="15 16" key="1">
    <citation type="journal article" date="2010" name="Stand. Genomic Sci.">
        <title>Complete genome sequence of Spirochaeta smaragdinae type strain (SEBR 4228).</title>
        <authorList>
            <person name="Mavromatis K."/>
            <person name="Yasawong M."/>
            <person name="Chertkov O."/>
            <person name="Lapidus A."/>
            <person name="Lucas S."/>
            <person name="Nolan M."/>
            <person name="Del Rio T.G."/>
            <person name="Tice H."/>
            <person name="Cheng J.F."/>
            <person name="Pitluck S."/>
            <person name="Liolios K."/>
            <person name="Ivanova N."/>
            <person name="Tapia R."/>
            <person name="Han C."/>
            <person name="Bruce D."/>
            <person name="Goodwin L."/>
            <person name="Pati A."/>
            <person name="Chen A."/>
            <person name="Palaniappan K."/>
            <person name="Land M."/>
            <person name="Hauser L."/>
            <person name="Chang Y.J."/>
            <person name="Jeffries C.D."/>
            <person name="Detter J.C."/>
            <person name="Rohde M."/>
            <person name="Brambilla E."/>
            <person name="Spring S."/>
            <person name="Goker M."/>
            <person name="Sikorski J."/>
            <person name="Woyke T."/>
            <person name="Bristow J."/>
            <person name="Eisen J.A."/>
            <person name="Markowitz V."/>
            <person name="Hugenholtz P."/>
            <person name="Klenk H.P."/>
            <person name="Kyrpides N.C."/>
        </authorList>
    </citation>
    <scope>NUCLEOTIDE SEQUENCE [LARGE SCALE GENOMIC DNA]</scope>
    <source>
        <strain evidence="16">DSM 11293 / JCM 15392 / SEBR 4228</strain>
    </source>
</reference>
<dbReference type="NCBIfam" id="TIGR01143">
    <property type="entry name" value="murF"/>
    <property type="match status" value="1"/>
</dbReference>
<comment type="function">
    <text evidence="10 11">Involved in cell wall formation. Catalyzes the final step in the synthesis of UDP-N-acetylmuramoyl-pentapeptide, the precursor of murein.</text>
</comment>
<evidence type="ECO:0000256" key="10">
    <source>
        <dbReference type="HAMAP-Rule" id="MF_02019"/>
    </source>
</evidence>
<dbReference type="InterPro" id="IPR051046">
    <property type="entry name" value="MurCDEF_CellWall_CoF430Synth"/>
</dbReference>
<comment type="subcellular location">
    <subcellularLocation>
        <location evidence="10 11">Cytoplasm</location>
    </subcellularLocation>
</comment>
<comment type="catalytic activity">
    <reaction evidence="10 11">
        <text>D-alanyl-D-alanine + UDP-N-acetyl-alpha-D-muramoyl-L-alanyl-gamma-D-glutamyl-meso-2,6-diaminopimelate + ATP = UDP-N-acetyl-alpha-D-muramoyl-L-alanyl-gamma-D-glutamyl-meso-2,6-diaminopimeloyl-D-alanyl-D-alanine + ADP + phosphate + H(+)</text>
        <dbReference type="Rhea" id="RHEA:28374"/>
        <dbReference type="ChEBI" id="CHEBI:15378"/>
        <dbReference type="ChEBI" id="CHEBI:30616"/>
        <dbReference type="ChEBI" id="CHEBI:43474"/>
        <dbReference type="ChEBI" id="CHEBI:57822"/>
        <dbReference type="ChEBI" id="CHEBI:61386"/>
        <dbReference type="ChEBI" id="CHEBI:83905"/>
        <dbReference type="ChEBI" id="CHEBI:456216"/>
        <dbReference type="EC" id="6.3.2.10"/>
    </reaction>
</comment>
<keyword evidence="3 10" id="KW-0132">Cell division</keyword>
<keyword evidence="8 10" id="KW-0131">Cell cycle</keyword>
<dbReference type="Gene3D" id="3.40.1390.10">
    <property type="entry name" value="MurE/MurF, N-terminal domain"/>
    <property type="match status" value="1"/>
</dbReference>
<dbReference type="GO" id="GO:0009252">
    <property type="term" value="P:peptidoglycan biosynthetic process"/>
    <property type="evidence" value="ECO:0007669"/>
    <property type="project" value="UniProtKB-UniRule"/>
</dbReference>
<comment type="similarity">
    <text evidence="10">Belongs to the MurCDEF family. MurF subfamily.</text>
</comment>
<dbReference type="UniPathway" id="UPA00219"/>
<feature type="domain" description="Mur ligase C-terminal" evidence="13">
    <location>
        <begin position="331"/>
        <end position="457"/>
    </location>
</feature>
<dbReference type="RefSeq" id="WP_013254138.1">
    <property type="nucleotide sequence ID" value="NC_014364.1"/>
</dbReference>
<dbReference type="InterPro" id="IPR000713">
    <property type="entry name" value="Mur_ligase_N"/>
</dbReference>
<evidence type="ECO:0000256" key="2">
    <source>
        <dbReference type="ARBA" id="ARBA00022598"/>
    </source>
</evidence>
<dbReference type="GO" id="GO:0051301">
    <property type="term" value="P:cell division"/>
    <property type="evidence" value="ECO:0007669"/>
    <property type="project" value="UniProtKB-KW"/>
</dbReference>
<evidence type="ECO:0000259" key="14">
    <source>
        <dbReference type="Pfam" id="PF08245"/>
    </source>
</evidence>
<dbReference type="HAMAP" id="MF_02019">
    <property type="entry name" value="MurF"/>
    <property type="match status" value="1"/>
</dbReference>
<comment type="pathway">
    <text evidence="10 11">Cell wall biogenesis; peptidoglycan biosynthesis.</text>
</comment>
<accession>E1R5Q9</accession>
<dbReference type="EMBL" id="CP002116">
    <property type="protein sequence ID" value="ADK80674.1"/>
    <property type="molecule type" value="Genomic_DNA"/>
</dbReference>
<dbReference type="eggNOG" id="COG0770">
    <property type="taxonomic scope" value="Bacteria"/>
</dbReference>
<evidence type="ECO:0000313" key="15">
    <source>
        <dbReference type="EMBL" id="ADK80674.1"/>
    </source>
</evidence>
<dbReference type="KEGG" id="ssm:Spirs_1547"/>
<dbReference type="SUPFAM" id="SSF53623">
    <property type="entry name" value="MurD-like peptide ligases, catalytic domain"/>
    <property type="match status" value="1"/>
</dbReference>
<dbReference type="InterPro" id="IPR035911">
    <property type="entry name" value="MurE/MurF_N"/>
</dbReference>
<dbReference type="InterPro" id="IPR036565">
    <property type="entry name" value="Mur-like_cat_sf"/>
</dbReference>
<sequence>MDKKTEGFSAREAAAIIGAAVFSPSERKTVTIDGVAIDSRNVKPGNLFVALEGERADGHHYLSEAARAGASAVLVDHEKSACVEGGWAAFATHSGLVVMTVEDPLVALQRLSRWWIDRFDTLVRIAVTGSSGKTTTKELLGSVLSMKAPTVVNPGNLNSEIGLPLALFGVGPADHFGVFELGINRIGEMELLSSLYHPQHLLITNIGTAHSGPLGGKEGVFREKTKVLAHMQGEGFVFYPEDDDRIDALKSRYPSLAFRPYGPATLTGLETVEDLGTEGWLLRYRGVSIHYPLLGQHNLQNGCGVIALAFELGVSPELIGAALSAAAPVAGRCRLLRGAISVLDDCYNANLDSSERVFEYIASLPWDGRKVIVFGSMKELGSSSLDAHRAAGQAIASSGVDAVFLYGEETSESFREISDQGSMSQILHFSENQFDELSERLLAFVREGDLVLLKGSRTMGLERLIPLLQHEEKEFLHA</sequence>
<dbReference type="AlphaFoldDB" id="E1R5Q9"/>
<dbReference type="GO" id="GO:0008360">
    <property type="term" value="P:regulation of cell shape"/>
    <property type="evidence" value="ECO:0007669"/>
    <property type="project" value="UniProtKB-KW"/>
</dbReference>
<dbReference type="Gene3D" id="3.40.1190.10">
    <property type="entry name" value="Mur-like, catalytic domain"/>
    <property type="match status" value="1"/>
</dbReference>
<evidence type="ECO:0000256" key="9">
    <source>
        <dbReference type="ARBA" id="ARBA00023316"/>
    </source>
</evidence>
<proteinExistence type="inferred from homology"/>
<feature type="domain" description="Mur ligase central" evidence="14">
    <location>
        <begin position="127"/>
        <end position="309"/>
    </location>
</feature>
<dbReference type="SUPFAM" id="SSF63418">
    <property type="entry name" value="MurE/MurF N-terminal domain"/>
    <property type="match status" value="1"/>
</dbReference>
<dbReference type="PANTHER" id="PTHR43024:SF1">
    <property type="entry name" value="UDP-N-ACETYLMURAMOYL-TRIPEPTIDE--D-ALANYL-D-ALANINE LIGASE"/>
    <property type="match status" value="1"/>
</dbReference>
<dbReference type="Gene3D" id="3.90.190.20">
    <property type="entry name" value="Mur ligase, C-terminal domain"/>
    <property type="match status" value="1"/>
</dbReference>
<dbReference type="EC" id="6.3.2.10" evidence="10 11"/>
<keyword evidence="7 10" id="KW-0573">Peptidoglycan synthesis</keyword>
<dbReference type="Pfam" id="PF02875">
    <property type="entry name" value="Mur_ligase_C"/>
    <property type="match status" value="1"/>
</dbReference>
<evidence type="ECO:0000256" key="4">
    <source>
        <dbReference type="ARBA" id="ARBA00022741"/>
    </source>
</evidence>
<evidence type="ECO:0000256" key="5">
    <source>
        <dbReference type="ARBA" id="ARBA00022840"/>
    </source>
</evidence>
<dbReference type="GO" id="GO:0008766">
    <property type="term" value="F:UDP-N-acetylmuramoylalanyl-D-glutamyl-2,6-diaminopimelate-D-alanyl-D-alanine ligase activity"/>
    <property type="evidence" value="ECO:0007669"/>
    <property type="project" value="RHEA"/>
</dbReference>
<evidence type="ECO:0000256" key="11">
    <source>
        <dbReference type="RuleBase" id="RU004136"/>
    </source>
</evidence>
<dbReference type="GO" id="GO:0047480">
    <property type="term" value="F:UDP-N-acetylmuramoyl-tripeptide-D-alanyl-D-alanine ligase activity"/>
    <property type="evidence" value="ECO:0007669"/>
    <property type="project" value="UniProtKB-UniRule"/>
</dbReference>
<dbReference type="Proteomes" id="UP000002318">
    <property type="component" value="Chromosome"/>
</dbReference>
<dbReference type="GO" id="GO:0005737">
    <property type="term" value="C:cytoplasm"/>
    <property type="evidence" value="ECO:0007669"/>
    <property type="project" value="UniProtKB-SubCell"/>
</dbReference>
<evidence type="ECO:0000256" key="7">
    <source>
        <dbReference type="ARBA" id="ARBA00022984"/>
    </source>
</evidence>
<dbReference type="Pfam" id="PF01225">
    <property type="entry name" value="Mur_ligase"/>
    <property type="match status" value="1"/>
</dbReference>
<keyword evidence="2 10" id="KW-0436">Ligase</keyword>
<evidence type="ECO:0000256" key="8">
    <source>
        <dbReference type="ARBA" id="ARBA00023306"/>
    </source>
</evidence>
<feature type="binding site" evidence="10">
    <location>
        <begin position="129"/>
        <end position="135"/>
    </location>
    <ligand>
        <name>ATP</name>
        <dbReference type="ChEBI" id="CHEBI:30616"/>
    </ligand>
</feature>
<dbReference type="GO" id="GO:0005524">
    <property type="term" value="F:ATP binding"/>
    <property type="evidence" value="ECO:0007669"/>
    <property type="project" value="UniProtKB-UniRule"/>
</dbReference>
<keyword evidence="9 10" id="KW-0961">Cell wall biogenesis/degradation</keyword>
<protein>
    <recommendedName>
        <fullName evidence="10 11">UDP-N-acetylmuramoyl-tripeptide--D-alanyl-D-alanine ligase</fullName>
        <ecNumber evidence="10 11">6.3.2.10</ecNumber>
    </recommendedName>
    <alternativeName>
        <fullName evidence="10">D-alanyl-D-alanine-adding enzyme</fullName>
    </alternativeName>
</protein>
<dbReference type="InterPro" id="IPR005863">
    <property type="entry name" value="UDP-N-AcMur_synth"/>
</dbReference>
<dbReference type="HOGENOM" id="CLU_031507_1_2_12"/>
<evidence type="ECO:0000256" key="3">
    <source>
        <dbReference type="ARBA" id="ARBA00022618"/>
    </source>
</evidence>
<dbReference type="OrthoDB" id="9801978at2"/>
<keyword evidence="6 10" id="KW-0133">Cell shape</keyword>
<evidence type="ECO:0000256" key="1">
    <source>
        <dbReference type="ARBA" id="ARBA00022490"/>
    </source>
</evidence>
<dbReference type="SUPFAM" id="SSF53244">
    <property type="entry name" value="MurD-like peptide ligases, peptide-binding domain"/>
    <property type="match status" value="1"/>
</dbReference>
<evidence type="ECO:0000259" key="13">
    <source>
        <dbReference type="Pfam" id="PF02875"/>
    </source>
</evidence>
<organism evidence="15 16">
    <name type="scientific">Sediminispirochaeta smaragdinae (strain DSM 11293 / JCM 15392 / SEBR 4228)</name>
    <name type="common">Spirochaeta smaragdinae</name>
    <dbReference type="NCBI Taxonomy" id="573413"/>
    <lineage>
        <taxon>Bacteria</taxon>
        <taxon>Pseudomonadati</taxon>
        <taxon>Spirochaetota</taxon>
        <taxon>Spirochaetia</taxon>
        <taxon>Spirochaetales</taxon>
        <taxon>Spirochaetaceae</taxon>
        <taxon>Sediminispirochaeta</taxon>
    </lineage>
</organism>
<dbReference type="Pfam" id="PF08245">
    <property type="entry name" value="Mur_ligase_M"/>
    <property type="match status" value="1"/>
</dbReference>
<dbReference type="PANTHER" id="PTHR43024">
    <property type="entry name" value="UDP-N-ACETYLMURAMOYL-TRIPEPTIDE--D-ALANYL-D-ALANINE LIGASE"/>
    <property type="match status" value="1"/>
</dbReference>
<dbReference type="GO" id="GO:0071555">
    <property type="term" value="P:cell wall organization"/>
    <property type="evidence" value="ECO:0007669"/>
    <property type="project" value="UniProtKB-KW"/>
</dbReference>
<dbReference type="InterPro" id="IPR004101">
    <property type="entry name" value="Mur_ligase_C"/>
</dbReference>
<dbReference type="InterPro" id="IPR036615">
    <property type="entry name" value="Mur_ligase_C_dom_sf"/>
</dbReference>
<dbReference type="STRING" id="573413.Spirs_1547"/>
<evidence type="ECO:0000313" key="16">
    <source>
        <dbReference type="Proteomes" id="UP000002318"/>
    </source>
</evidence>
<evidence type="ECO:0000259" key="12">
    <source>
        <dbReference type="Pfam" id="PF01225"/>
    </source>
</evidence>
<gene>
    <name evidence="10" type="primary">murF</name>
    <name evidence="15" type="ordered locus">Spirs_1547</name>
</gene>
<feature type="domain" description="Mur ligase N-terminal catalytic" evidence="12">
    <location>
        <begin position="31"/>
        <end position="80"/>
    </location>
</feature>
<keyword evidence="1 10" id="KW-0963">Cytoplasm</keyword>
<keyword evidence="4 10" id="KW-0547">Nucleotide-binding</keyword>
<evidence type="ECO:0000256" key="6">
    <source>
        <dbReference type="ARBA" id="ARBA00022960"/>
    </source>
</evidence>
<keyword evidence="5 10" id="KW-0067">ATP-binding</keyword>
<name>E1R5Q9_SEDSS</name>
<dbReference type="InterPro" id="IPR013221">
    <property type="entry name" value="Mur_ligase_cen"/>
</dbReference>
<keyword evidence="16" id="KW-1185">Reference proteome</keyword>